<comment type="subcellular location">
    <subcellularLocation>
        <location evidence="1">Cell membrane</location>
        <topology evidence="1">Multi-pass membrane protein</topology>
    </subcellularLocation>
</comment>
<name>A0A517QRH3_9PLAN</name>
<evidence type="ECO:0000256" key="4">
    <source>
        <dbReference type="ARBA" id="ARBA00022692"/>
    </source>
</evidence>
<dbReference type="InterPro" id="IPR007341">
    <property type="entry name" value="Transgly_assoc"/>
</dbReference>
<dbReference type="PANTHER" id="PTHR33884:SF3">
    <property type="entry name" value="UPF0410 PROTEIN YMGE"/>
    <property type="match status" value="1"/>
</dbReference>
<dbReference type="AlphaFoldDB" id="A0A517QRH3"/>
<dbReference type="GO" id="GO:0005886">
    <property type="term" value="C:plasma membrane"/>
    <property type="evidence" value="ECO:0007669"/>
    <property type="project" value="UniProtKB-SubCell"/>
</dbReference>
<keyword evidence="9" id="KW-1185">Reference proteome</keyword>
<keyword evidence="4 7" id="KW-0812">Transmembrane</keyword>
<dbReference type="Proteomes" id="UP000315724">
    <property type="component" value="Chromosome"/>
</dbReference>
<proteinExistence type="inferred from homology"/>
<protein>
    <recommendedName>
        <fullName evidence="10">Transglycosylase associated protein</fullName>
    </recommendedName>
</protein>
<reference evidence="8 9" key="1">
    <citation type="submission" date="2019-02" db="EMBL/GenBank/DDBJ databases">
        <title>Deep-cultivation of Planctomycetes and their phenomic and genomic characterization uncovers novel biology.</title>
        <authorList>
            <person name="Wiegand S."/>
            <person name="Jogler M."/>
            <person name="Boedeker C."/>
            <person name="Pinto D."/>
            <person name="Vollmers J."/>
            <person name="Rivas-Marin E."/>
            <person name="Kohn T."/>
            <person name="Peeters S.H."/>
            <person name="Heuer A."/>
            <person name="Rast P."/>
            <person name="Oberbeckmann S."/>
            <person name="Bunk B."/>
            <person name="Jeske O."/>
            <person name="Meyerdierks A."/>
            <person name="Storesund J.E."/>
            <person name="Kallscheuer N."/>
            <person name="Luecker S."/>
            <person name="Lage O.M."/>
            <person name="Pohl T."/>
            <person name="Merkel B.J."/>
            <person name="Hornburger P."/>
            <person name="Mueller R.-W."/>
            <person name="Bruemmer F."/>
            <person name="Labrenz M."/>
            <person name="Spormann A.M."/>
            <person name="Op den Camp H."/>
            <person name="Overmann J."/>
            <person name="Amann R."/>
            <person name="Jetten M.S.M."/>
            <person name="Mascher T."/>
            <person name="Medema M.H."/>
            <person name="Devos D.P."/>
            <person name="Kaster A.-K."/>
            <person name="Ovreas L."/>
            <person name="Rohde M."/>
            <person name="Galperin M.Y."/>
            <person name="Jogler C."/>
        </authorList>
    </citation>
    <scope>NUCLEOTIDE SEQUENCE [LARGE SCALE GENOMIC DNA]</scope>
    <source>
        <strain evidence="8 9">Mal48</strain>
    </source>
</reference>
<dbReference type="RefSeq" id="WP_145201850.1">
    <property type="nucleotide sequence ID" value="NZ_CP036267.1"/>
</dbReference>
<keyword evidence="3" id="KW-1003">Cell membrane</keyword>
<evidence type="ECO:0000256" key="7">
    <source>
        <dbReference type="SAM" id="Phobius"/>
    </source>
</evidence>
<dbReference type="KEGG" id="tpol:Mal48_34920"/>
<evidence type="ECO:0000313" key="9">
    <source>
        <dbReference type="Proteomes" id="UP000315724"/>
    </source>
</evidence>
<keyword evidence="6 7" id="KW-0472">Membrane</keyword>
<gene>
    <name evidence="8" type="ORF">Mal48_34920</name>
</gene>
<feature type="transmembrane region" description="Helical" evidence="7">
    <location>
        <begin position="28"/>
        <end position="46"/>
    </location>
</feature>
<dbReference type="Pfam" id="PF04226">
    <property type="entry name" value="Transgly_assoc"/>
    <property type="match status" value="1"/>
</dbReference>
<feature type="transmembrane region" description="Helical" evidence="7">
    <location>
        <begin position="52"/>
        <end position="74"/>
    </location>
</feature>
<comment type="similarity">
    <text evidence="2">Belongs to the UPF0410 family.</text>
</comment>
<keyword evidence="5 7" id="KW-1133">Transmembrane helix</keyword>
<evidence type="ECO:0000256" key="2">
    <source>
        <dbReference type="ARBA" id="ARBA00011006"/>
    </source>
</evidence>
<evidence type="ECO:0000256" key="5">
    <source>
        <dbReference type="ARBA" id="ARBA00022989"/>
    </source>
</evidence>
<evidence type="ECO:0000313" key="8">
    <source>
        <dbReference type="EMBL" id="QDT34232.1"/>
    </source>
</evidence>
<evidence type="ECO:0000256" key="1">
    <source>
        <dbReference type="ARBA" id="ARBA00004651"/>
    </source>
</evidence>
<evidence type="ECO:0008006" key="10">
    <source>
        <dbReference type="Google" id="ProtNLM"/>
    </source>
</evidence>
<organism evidence="8 9">
    <name type="scientific">Thalassoglobus polymorphus</name>
    <dbReference type="NCBI Taxonomy" id="2527994"/>
    <lineage>
        <taxon>Bacteria</taxon>
        <taxon>Pseudomonadati</taxon>
        <taxon>Planctomycetota</taxon>
        <taxon>Planctomycetia</taxon>
        <taxon>Planctomycetales</taxon>
        <taxon>Planctomycetaceae</taxon>
        <taxon>Thalassoglobus</taxon>
    </lineage>
</organism>
<dbReference type="OrthoDB" id="1684438at2"/>
<sequence length="81" mass="8299">MEFFYYLLIGLCAGWLASQIMKGGSSGMITNLIVGVIGAILGGFVFGLLGLVAVGLIGNLVTATAGACLLIFLLRKFGGSK</sequence>
<feature type="transmembrane region" description="Helical" evidence="7">
    <location>
        <begin position="6"/>
        <end position="21"/>
    </location>
</feature>
<evidence type="ECO:0000256" key="6">
    <source>
        <dbReference type="ARBA" id="ARBA00023136"/>
    </source>
</evidence>
<dbReference type="EMBL" id="CP036267">
    <property type="protein sequence ID" value="QDT34232.1"/>
    <property type="molecule type" value="Genomic_DNA"/>
</dbReference>
<dbReference type="PANTHER" id="PTHR33884">
    <property type="entry name" value="UPF0410 PROTEIN YMGE"/>
    <property type="match status" value="1"/>
</dbReference>
<accession>A0A517QRH3</accession>
<evidence type="ECO:0000256" key="3">
    <source>
        <dbReference type="ARBA" id="ARBA00022475"/>
    </source>
</evidence>